<name>A0A267FSP3_9PLAT</name>
<dbReference type="Proteomes" id="UP000215902">
    <property type="component" value="Unassembled WGS sequence"/>
</dbReference>
<proteinExistence type="predicted"/>
<evidence type="ECO:0000313" key="2">
    <source>
        <dbReference type="EMBL" id="PAA76786.1"/>
    </source>
</evidence>
<feature type="region of interest" description="Disordered" evidence="1">
    <location>
        <begin position="100"/>
        <end position="144"/>
    </location>
</feature>
<protein>
    <submittedName>
        <fullName evidence="2">Uncharacterized protein</fullName>
    </submittedName>
</protein>
<reference evidence="2 3" key="1">
    <citation type="submission" date="2017-06" db="EMBL/GenBank/DDBJ databases">
        <title>A platform for efficient transgenesis in Macrostomum lignano, a flatworm model organism for stem cell research.</title>
        <authorList>
            <person name="Berezikov E."/>
        </authorList>
    </citation>
    <scope>NUCLEOTIDE SEQUENCE [LARGE SCALE GENOMIC DNA]</scope>
    <source>
        <strain evidence="2">DV1</strain>
        <tissue evidence="2">Whole organism</tissue>
    </source>
</reference>
<comment type="caution">
    <text evidence="2">The sequence shown here is derived from an EMBL/GenBank/DDBJ whole genome shotgun (WGS) entry which is preliminary data.</text>
</comment>
<feature type="non-terminal residue" evidence="2">
    <location>
        <position position="1"/>
    </location>
</feature>
<sequence length="331" mass="36909">SLPYLYLVEFECDRRLSILTEDNVLKNARDVLVSPASDEHPIDVFYQDTTYRAFCRGISTERPQLVTIMKRLCMEKEANRIAHKNGSQVNRSSFGRISVPSHRFGTTSSDETADETDVHSAGSPFEAPVSRKSAPESRPMLPDPLLLLPNQQHSACLPPHVSCSSGPSDFQNIMHNGGVVPQTSNSGDSLLRELTGDLRVTPHSSVSSGNHPVRDHQGRFHLETQTIVSKWEKDFRSAGLDLYSNRGIVHLLAHVVRDIKMVSKNQSTTSSDAAESPSLVHIDDSLGDLPMKNVSEYQSFCRKLQESGFRNAIVTQTRVLFEATTPWWQHC</sequence>
<organism evidence="2 3">
    <name type="scientific">Macrostomum lignano</name>
    <dbReference type="NCBI Taxonomy" id="282301"/>
    <lineage>
        <taxon>Eukaryota</taxon>
        <taxon>Metazoa</taxon>
        <taxon>Spiralia</taxon>
        <taxon>Lophotrochozoa</taxon>
        <taxon>Platyhelminthes</taxon>
        <taxon>Rhabditophora</taxon>
        <taxon>Macrostomorpha</taxon>
        <taxon>Macrostomida</taxon>
        <taxon>Macrostomidae</taxon>
        <taxon>Macrostomum</taxon>
    </lineage>
</organism>
<accession>A0A267FSP3</accession>
<dbReference type="AlphaFoldDB" id="A0A267FSP3"/>
<evidence type="ECO:0000256" key="1">
    <source>
        <dbReference type="SAM" id="MobiDB-lite"/>
    </source>
</evidence>
<keyword evidence="3" id="KW-1185">Reference proteome</keyword>
<dbReference type="EMBL" id="NIVC01000793">
    <property type="protein sequence ID" value="PAA76786.1"/>
    <property type="molecule type" value="Genomic_DNA"/>
</dbReference>
<evidence type="ECO:0000313" key="3">
    <source>
        <dbReference type="Proteomes" id="UP000215902"/>
    </source>
</evidence>
<gene>
    <name evidence="2" type="ORF">BOX15_Mlig005569g3</name>
</gene>